<evidence type="ECO:0000313" key="2">
    <source>
        <dbReference type="Proteomes" id="UP001066276"/>
    </source>
</evidence>
<dbReference type="EMBL" id="JANPWB010000003">
    <property type="protein sequence ID" value="KAJ1199760.1"/>
    <property type="molecule type" value="Genomic_DNA"/>
</dbReference>
<evidence type="ECO:0000313" key="1">
    <source>
        <dbReference type="EMBL" id="KAJ1199760.1"/>
    </source>
</evidence>
<protein>
    <submittedName>
        <fullName evidence="1">Uncharacterized protein</fullName>
    </submittedName>
</protein>
<reference evidence="1" key="1">
    <citation type="journal article" date="2022" name="bioRxiv">
        <title>Sequencing and chromosome-scale assembly of the giantPleurodeles waltlgenome.</title>
        <authorList>
            <person name="Brown T."/>
            <person name="Elewa A."/>
            <person name="Iarovenko S."/>
            <person name="Subramanian E."/>
            <person name="Araus A.J."/>
            <person name="Petzold A."/>
            <person name="Susuki M."/>
            <person name="Suzuki K.-i.T."/>
            <person name="Hayashi T."/>
            <person name="Toyoda A."/>
            <person name="Oliveira C."/>
            <person name="Osipova E."/>
            <person name="Leigh N.D."/>
            <person name="Simon A."/>
            <person name="Yun M.H."/>
        </authorList>
    </citation>
    <scope>NUCLEOTIDE SEQUENCE</scope>
    <source>
        <strain evidence="1">20211129_DDA</strain>
        <tissue evidence="1">Liver</tissue>
    </source>
</reference>
<gene>
    <name evidence="1" type="ORF">NDU88_003593</name>
</gene>
<name>A0AAV7VDV4_PLEWA</name>
<comment type="caution">
    <text evidence="1">The sequence shown here is derived from an EMBL/GenBank/DDBJ whole genome shotgun (WGS) entry which is preliminary data.</text>
</comment>
<keyword evidence="2" id="KW-1185">Reference proteome</keyword>
<dbReference type="Proteomes" id="UP001066276">
    <property type="component" value="Chromosome 2_1"/>
</dbReference>
<dbReference type="AlphaFoldDB" id="A0AAV7VDV4"/>
<accession>A0AAV7VDV4</accession>
<sequence>MRSERDVMLAHHSRTLGGGVFGARCRSRLCSVVAENRREQTPTRGPPHLHPRLTLRRPPLSQALVPVPSLREQRHLGMDATAVQRSG</sequence>
<organism evidence="1 2">
    <name type="scientific">Pleurodeles waltl</name>
    <name type="common">Iberian ribbed newt</name>
    <dbReference type="NCBI Taxonomy" id="8319"/>
    <lineage>
        <taxon>Eukaryota</taxon>
        <taxon>Metazoa</taxon>
        <taxon>Chordata</taxon>
        <taxon>Craniata</taxon>
        <taxon>Vertebrata</taxon>
        <taxon>Euteleostomi</taxon>
        <taxon>Amphibia</taxon>
        <taxon>Batrachia</taxon>
        <taxon>Caudata</taxon>
        <taxon>Salamandroidea</taxon>
        <taxon>Salamandridae</taxon>
        <taxon>Pleurodelinae</taxon>
        <taxon>Pleurodeles</taxon>
    </lineage>
</organism>
<proteinExistence type="predicted"/>